<dbReference type="Proteomes" id="UP001457282">
    <property type="component" value="Unassembled WGS sequence"/>
</dbReference>
<proteinExistence type="predicted"/>
<comment type="caution">
    <text evidence="4">The sequence shown here is derived from an EMBL/GenBank/DDBJ whole genome shotgun (WGS) entry which is preliminary data.</text>
</comment>
<accession>A0AAW1Y1K4</accession>
<organism evidence="4 5">
    <name type="scientific">Rubus argutus</name>
    <name type="common">Southern blackberry</name>
    <dbReference type="NCBI Taxonomy" id="59490"/>
    <lineage>
        <taxon>Eukaryota</taxon>
        <taxon>Viridiplantae</taxon>
        <taxon>Streptophyta</taxon>
        <taxon>Embryophyta</taxon>
        <taxon>Tracheophyta</taxon>
        <taxon>Spermatophyta</taxon>
        <taxon>Magnoliopsida</taxon>
        <taxon>eudicotyledons</taxon>
        <taxon>Gunneridae</taxon>
        <taxon>Pentapetalae</taxon>
        <taxon>rosids</taxon>
        <taxon>fabids</taxon>
        <taxon>Rosales</taxon>
        <taxon>Rosaceae</taxon>
        <taxon>Rosoideae</taxon>
        <taxon>Rosoideae incertae sedis</taxon>
        <taxon>Rubus</taxon>
    </lineage>
</organism>
<evidence type="ECO:0000256" key="2">
    <source>
        <dbReference type="ARBA" id="ARBA00022737"/>
    </source>
</evidence>
<name>A0AAW1Y1K4_RUBAR</name>
<dbReference type="InterPro" id="IPR045344">
    <property type="entry name" value="C-JID"/>
</dbReference>
<feature type="domain" description="C-JID" evidence="3">
    <location>
        <begin position="17"/>
        <end position="152"/>
    </location>
</feature>
<gene>
    <name evidence="4" type="ORF">M0R45_008219</name>
</gene>
<dbReference type="EMBL" id="JBEDUW010000002">
    <property type="protein sequence ID" value="KAK9942561.1"/>
    <property type="molecule type" value="Genomic_DNA"/>
</dbReference>
<evidence type="ECO:0000313" key="5">
    <source>
        <dbReference type="Proteomes" id="UP001457282"/>
    </source>
</evidence>
<dbReference type="Pfam" id="PF20160">
    <property type="entry name" value="C-JID"/>
    <property type="match status" value="1"/>
</dbReference>
<evidence type="ECO:0000259" key="3">
    <source>
        <dbReference type="Pfam" id="PF20160"/>
    </source>
</evidence>
<keyword evidence="2" id="KW-0677">Repeat</keyword>
<protein>
    <recommendedName>
        <fullName evidence="3">C-JID domain-containing protein</fullName>
    </recommendedName>
</protein>
<evidence type="ECO:0000256" key="1">
    <source>
        <dbReference type="ARBA" id="ARBA00022614"/>
    </source>
</evidence>
<sequence>MQDSLRTTHGIRFSGVTNMPNWFNHQSNNSSVSVQLPTKFYTKSRPWIAYTLYVDFVVLGDIDTSNDFKLMHKFDCFYNTKNGPCHKHTLSHEVNVMDVPVGSSGYWIYVPHLWFSQQLIDLNCSSIEDHTRSDSAAVEVKMTDARLLYQQEFEGFVQAIRCSHPIRIKKFKEHLGGEIKSNLKEQGGELNSIYSKFSSRTHLSISDSTISLNELLESLPLRCHEGRKYTGVKYYVIHGKFTNPQTTMALEEIIQDSLSLSLSKYSGKHDLRYREHFLQSEIPESFCCVKGSSATFPMKASLGSIIGWKGIALCVSVALHKDPSLILDDLYSKNPYKIYCSLVSSNGWCVRMISKITKSEVFGLKRVGLICILYKSSGSFSESMLNGCTSMRVKFSLNSKDIKILSCGHQVVFHQNVDELVETIMLCSRKYKHNDNEGGHNDDGEEDDNVNTLVINDVIASV</sequence>
<keyword evidence="1" id="KW-0433">Leucine-rich repeat</keyword>
<evidence type="ECO:0000313" key="4">
    <source>
        <dbReference type="EMBL" id="KAK9942561.1"/>
    </source>
</evidence>
<reference evidence="4 5" key="1">
    <citation type="journal article" date="2023" name="G3 (Bethesda)">
        <title>A chromosome-length genome assembly and annotation of blackberry (Rubus argutus, cv. 'Hillquist').</title>
        <authorList>
            <person name="Bruna T."/>
            <person name="Aryal R."/>
            <person name="Dudchenko O."/>
            <person name="Sargent D.J."/>
            <person name="Mead D."/>
            <person name="Buti M."/>
            <person name="Cavallini A."/>
            <person name="Hytonen T."/>
            <person name="Andres J."/>
            <person name="Pham M."/>
            <person name="Weisz D."/>
            <person name="Mascagni F."/>
            <person name="Usai G."/>
            <person name="Natali L."/>
            <person name="Bassil N."/>
            <person name="Fernandez G.E."/>
            <person name="Lomsadze A."/>
            <person name="Armour M."/>
            <person name="Olukolu B."/>
            <person name="Poorten T."/>
            <person name="Britton C."/>
            <person name="Davik J."/>
            <person name="Ashrafi H."/>
            <person name="Aiden E.L."/>
            <person name="Borodovsky M."/>
            <person name="Worthington M."/>
        </authorList>
    </citation>
    <scope>NUCLEOTIDE SEQUENCE [LARGE SCALE GENOMIC DNA]</scope>
    <source>
        <strain evidence="4">PI 553951</strain>
    </source>
</reference>
<dbReference type="AlphaFoldDB" id="A0AAW1Y1K4"/>
<keyword evidence="5" id="KW-1185">Reference proteome</keyword>